<dbReference type="EMBL" id="LR778301">
    <property type="protein sequence ID" value="CAB1367631.1"/>
    <property type="molecule type" value="Genomic_DNA"/>
</dbReference>
<sequence length="129" mass="14006">MKTLRNILLLAWLGMLAACAAGPGKMFESKANQSLSAGIENYNEGRYPEAVKGLQSALDQGLGVSDQVKAHKYLAFAHCVSGKERLCRDEFKKALEINPNLELEPAEAGHPIWGPAFRAAKAKKPDAKK</sequence>
<evidence type="ECO:0008006" key="4">
    <source>
        <dbReference type="Google" id="ProtNLM"/>
    </source>
</evidence>
<dbReference type="OrthoDB" id="8590585at2"/>
<protein>
    <recommendedName>
        <fullName evidence="4">Lipoprotein</fullName>
    </recommendedName>
</protein>
<reference evidence="2 3" key="1">
    <citation type="submission" date="2020-03" db="EMBL/GenBank/DDBJ databases">
        <authorList>
            <consortium name="Genoscope - CEA"/>
            <person name="William W."/>
        </authorList>
    </citation>
    <scope>NUCLEOTIDE SEQUENCE [LARGE SCALE GENOMIC DNA]</scope>
    <source>
        <strain evidence="3">DSM 16959</strain>
    </source>
</reference>
<dbReference type="NCBIfam" id="NF038027">
    <property type="entry name" value="TssQ_fam"/>
    <property type="match status" value="1"/>
</dbReference>
<dbReference type="Proteomes" id="UP000515733">
    <property type="component" value="Chromosome"/>
</dbReference>
<dbReference type="InterPro" id="IPR047780">
    <property type="entry name" value="TssQ-like"/>
</dbReference>
<accession>A0A6S6XNV8</accession>
<organism evidence="2 3">
    <name type="scientific">Denitratisoma oestradiolicum</name>
    <dbReference type="NCBI Taxonomy" id="311182"/>
    <lineage>
        <taxon>Bacteria</taxon>
        <taxon>Pseudomonadati</taxon>
        <taxon>Pseudomonadota</taxon>
        <taxon>Betaproteobacteria</taxon>
        <taxon>Nitrosomonadales</taxon>
        <taxon>Sterolibacteriaceae</taxon>
        <taxon>Denitratisoma</taxon>
    </lineage>
</organism>
<dbReference type="KEGG" id="doe:DENOEST_0466"/>
<keyword evidence="1" id="KW-0732">Signal</keyword>
<name>A0A6S6XNV8_9PROT</name>
<keyword evidence="3" id="KW-1185">Reference proteome</keyword>
<dbReference type="RefSeq" id="WP_145770557.1">
    <property type="nucleotide sequence ID" value="NZ_LR778301.1"/>
</dbReference>
<dbReference type="SUPFAM" id="SSF48452">
    <property type="entry name" value="TPR-like"/>
    <property type="match status" value="1"/>
</dbReference>
<evidence type="ECO:0000313" key="2">
    <source>
        <dbReference type="EMBL" id="CAB1367631.1"/>
    </source>
</evidence>
<proteinExistence type="predicted"/>
<dbReference type="InterPro" id="IPR011990">
    <property type="entry name" value="TPR-like_helical_dom_sf"/>
</dbReference>
<feature type="chain" id="PRO_5027790901" description="Lipoprotein" evidence="1">
    <location>
        <begin position="21"/>
        <end position="129"/>
    </location>
</feature>
<evidence type="ECO:0000313" key="3">
    <source>
        <dbReference type="Proteomes" id="UP000515733"/>
    </source>
</evidence>
<dbReference type="PROSITE" id="PS51257">
    <property type="entry name" value="PROKAR_LIPOPROTEIN"/>
    <property type="match status" value="1"/>
</dbReference>
<dbReference type="Gene3D" id="1.25.40.10">
    <property type="entry name" value="Tetratricopeptide repeat domain"/>
    <property type="match status" value="1"/>
</dbReference>
<dbReference type="AlphaFoldDB" id="A0A6S6XNV8"/>
<feature type="signal peptide" evidence="1">
    <location>
        <begin position="1"/>
        <end position="20"/>
    </location>
</feature>
<gene>
    <name evidence="2" type="ORF">DENOEST_0466</name>
</gene>
<evidence type="ECO:0000256" key="1">
    <source>
        <dbReference type="SAM" id="SignalP"/>
    </source>
</evidence>